<keyword evidence="5" id="KW-0238">DNA-binding</keyword>
<dbReference type="PROSITE" id="PS50163">
    <property type="entry name" value="RECA_3"/>
    <property type="match status" value="1"/>
</dbReference>
<evidence type="ECO:0000259" key="12">
    <source>
        <dbReference type="PROSITE" id="PS50163"/>
    </source>
</evidence>
<evidence type="ECO:0000256" key="4">
    <source>
        <dbReference type="ARBA" id="ARBA00022840"/>
    </source>
</evidence>
<dbReference type="InterPro" id="IPR040447">
    <property type="entry name" value="RRM_Rrp7"/>
</dbReference>
<evidence type="ECO:0000259" key="11">
    <source>
        <dbReference type="PROSITE" id="PS50162"/>
    </source>
</evidence>
<dbReference type="OrthoDB" id="10251254at2759"/>
<protein>
    <recommendedName>
        <fullName evidence="15">Meiotic recombination protein DMC1</fullName>
    </recommendedName>
</protein>
<dbReference type="AlphaFoldDB" id="A0A7H8QNH7"/>
<keyword evidence="7" id="KW-0469">Meiosis</keyword>
<evidence type="ECO:0000313" key="13">
    <source>
        <dbReference type="EMBL" id="QKX55015.1"/>
    </source>
</evidence>
<dbReference type="CDD" id="cd12293">
    <property type="entry name" value="dRRM_Rrp7p"/>
    <property type="match status" value="1"/>
</dbReference>
<dbReference type="Gene3D" id="1.10.150.20">
    <property type="entry name" value="5' to 3' exonuclease, C-terminal subdomain"/>
    <property type="match status" value="1"/>
</dbReference>
<evidence type="ECO:0008006" key="15">
    <source>
        <dbReference type="Google" id="ProtNLM"/>
    </source>
</evidence>
<feature type="region of interest" description="Disordered" evidence="10">
    <location>
        <begin position="313"/>
        <end position="338"/>
    </location>
</feature>
<evidence type="ECO:0000256" key="6">
    <source>
        <dbReference type="ARBA" id="ARBA00023242"/>
    </source>
</evidence>
<dbReference type="InterPro" id="IPR020587">
    <property type="entry name" value="RecA_monomer-monomer_interface"/>
</dbReference>
<dbReference type="Pfam" id="PF14520">
    <property type="entry name" value="HHH_5"/>
    <property type="match status" value="1"/>
</dbReference>
<gene>
    <name evidence="13" type="ORF">TRUGW13939_02105</name>
</gene>
<dbReference type="InterPro" id="IPR027417">
    <property type="entry name" value="P-loop_NTPase"/>
</dbReference>
<dbReference type="PANTHER" id="PTHR22942:SF30">
    <property type="entry name" value="MEIOTIC RECOMBINATION PROTEIN DMC1_LIM15 HOMOLOG"/>
    <property type="match status" value="1"/>
</dbReference>
<dbReference type="GO" id="GO:0003690">
    <property type="term" value="F:double-stranded DNA binding"/>
    <property type="evidence" value="ECO:0007669"/>
    <property type="project" value="TreeGrafter"/>
</dbReference>
<dbReference type="EMBL" id="CP055898">
    <property type="protein sequence ID" value="QKX55015.1"/>
    <property type="molecule type" value="Genomic_DNA"/>
</dbReference>
<keyword evidence="14" id="KW-1185">Reference proteome</keyword>
<dbReference type="NCBIfam" id="NF003301">
    <property type="entry name" value="PRK04301.1"/>
    <property type="match status" value="1"/>
</dbReference>
<keyword evidence="6" id="KW-0539">Nucleus</keyword>
<dbReference type="GO" id="GO:0140664">
    <property type="term" value="F:ATP-dependent DNA damage sensor activity"/>
    <property type="evidence" value="ECO:0007669"/>
    <property type="project" value="InterPro"/>
</dbReference>
<dbReference type="GO" id="GO:0000709">
    <property type="term" value="P:meiotic joint molecule formation"/>
    <property type="evidence" value="ECO:0007669"/>
    <property type="project" value="UniProtKB-ARBA"/>
</dbReference>
<dbReference type="InterPro" id="IPR011940">
    <property type="entry name" value="Dmc1"/>
</dbReference>
<keyword evidence="3 9" id="KW-0547">Nucleotide-binding</keyword>
<evidence type="ECO:0000256" key="10">
    <source>
        <dbReference type="SAM" id="MobiDB-lite"/>
    </source>
</evidence>
<name>A0A7H8QNH7_TALRU</name>
<feature type="domain" description="RecA family profile 2" evidence="12">
    <location>
        <begin position="272"/>
        <end position="337"/>
    </location>
</feature>
<proteinExistence type="inferred from homology"/>
<keyword evidence="4 9" id="KW-0067">ATP-binding</keyword>
<dbReference type="Pfam" id="PF12923">
    <property type="entry name" value="RRP7"/>
    <property type="match status" value="1"/>
</dbReference>
<dbReference type="NCBIfam" id="TIGR02238">
    <property type="entry name" value="recomb_DMC1"/>
    <property type="match status" value="1"/>
</dbReference>
<sequence>MPASAASDEFDEDDFIVDIDNIQAHGIGVADITKLKANGFYTVASVHGATRRSLLKIKGFSEIKVEKVKEAVQKCLPTANGFMTAMELCHQRKKVFKISTGSKQFDAILGGGFQSMSISEVYGEFRCGKTQLSHTMSVIAQLPKEMGGGEGKVAYIDTEGTFRPERIAQIAERFGVDPDSAQENVAYARALNSEHQLELLNTLSKEFVGGDYRLLIIDSIMNCFRVDFCGRGELAERQQKLNQFLIRLAHMAEEFNVCVLMTNQVQSDPGASALFAGADGRKPVGGHVLAHASTTRVLLRKGRGDERVAKIQDSPEKNSTHNHNHNTPIATMPKKESKKEKSVTEISGYTVLPIQLPTAPALPDPVTHYLYVRPHEPRIPDPDAARSLFLVNIPIDTTETHLRHLFTSQLSAGRVEKVQFEGVFGGSRQQQQQPKKTTTETDQSKNRKKRKRHTVTANELEDRLGAFEFPSTWDRELHASGSHAVVTFVDKPAMEASLKAARKAGKSNKHTIVWGEGIEEHRISALGPARYKKHIKLGFPPADELLSIVNGYMETFTQAEERRALEAARKQQEPDEDGFITVTRGPKLTDMARDDEVRELVEKQKKREEGLGDFYRFQMREKRKERQHELLKKFDEDKRKIAELKRRKGGILPEGV</sequence>
<comment type="subcellular location">
    <subcellularLocation>
        <location evidence="1">Nucleus</location>
    </subcellularLocation>
</comment>
<keyword evidence="8" id="KW-0131">Cell cycle</keyword>
<dbReference type="GeneID" id="55989615"/>
<dbReference type="SUPFAM" id="SSF52540">
    <property type="entry name" value="P-loop containing nucleoside triphosphate hydrolases"/>
    <property type="match status" value="1"/>
</dbReference>
<evidence type="ECO:0000256" key="5">
    <source>
        <dbReference type="ARBA" id="ARBA00023125"/>
    </source>
</evidence>
<dbReference type="GO" id="GO:0000794">
    <property type="term" value="C:condensed nuclear chromosome"/>
    <property type="evidence" value="ECO:0007669"/>
    <property type="project" value="TreeGrafter"/>
</dbReference>
<evidence type="ECO:0000313" key="14">
    <source>
        <dbReference type="Proteomes" id="UP000509510"/>
    </source>
</evidence>
<dbReference type="RefSeq" id="XP_035341194.1">
    <property type="nucleotide sequence ID" value="XM_035485301.1"/>
</dbReference>
<dbReference type="GO" id="GO:0005524">
    <property type="term" value="F:ATP binding"/>
    <property type="evidence" value="ECO:0007669"/>
    <property type="project" value="UniProtKB-KW"/>
</dbReference>
<dbReference type="InterPro" id="IPR024326">
    <property type="entry name" value="RRP7_C"/>
</dbReference>
<dbReference type="InterPro" id="IPR010995">
    <property type="entry name" value="DNA_repair_Rad51/TF_NusA_a-hlx"/>
</dbReference>
<dbReference type="Pfam" id="PF08423">
    <property type="entry name" value="Rad51"/>
    <property type="match status" value="1"/>
</dbReference>
<accession>A0A7H8QNH7</accession>
<dbReference type="Proteomes" id="UP000509510">
    <property type="component" value="Chromosome I"/>
</dbReference>
<dbReference type="PANTHER" id="PTHR22942">
    <property type="entry name" value="RECA/RAD51/RADA DNA STRAND-PAIRING FAMILY MEMBER"/>
    <property type="match status" value="1"/>
</dbReference>
<reference evidence="14" key="1">
    <citation type="submission" date="2020-06" db="EMBL/GenBank/DDBJ databases">
        <title>A chromosome-scale genome assembly of Talaromyces rugulosus W13939.</title>
        <authorList>
            <person name="Wang B."/>
            <person name="Guo L."/>
            <person name="Ye K."/>
            <person name="Wang L."/>
        </authorList>
    </citation>
    <scope>NUCLEOTIDE SEQUENCE [LARGE SCALE GENOMIC DNA]</scope>
    <source>
        <strain evidence="14">W13939</strain>
    </source>
</reference>
<evidence type="ECO:0000256" key="9">
    <source>
        <dbReference type="RuleBase" id="RU003422"/>
    </source>
</evidence>
<dbReference type="Gene3D" id="6.10.250.1770">
    <property type="match status" value="1"/>
</dbReference>
<evidence type="ECO:0000256" key="1">
    <source>
        <dbReference type="ARBA" id="ARBA00004123"/>
    </source>
</evidence>
<dbReference type="GO" id="GO:0003697">
    <property type="term" value="F:single-stranded DNA binding"/>
    <property type="evidence" value="ECO:0007669"/>
    <property type="project" value="TreeGrafter"/>
</dbReference>
<organism evidence="13 14">
    <name type="scientific">Talaromyces rugulosus</name>
    <name type="common">Penicillium rugulosum</name>
    <dbReference type="NCBI Taxonomy" id="121627"/>
    <lineage>
        <taxon>Eukaryota</taxon>
        <taxon>Fungi</taxon>
        <taxon>Dikarya</taxon>
        <taxon>Ascomycota</taxon>
        <taxon>Pezizomycotina</taxon>
        <taxon>Eurotiomycetes</taxon>
        <taxon>Eurotiomycetidae</taxon>
        <taxon>Eurotiales</taxon>
        <taxon>Trichocomaceae</taxon>
        <taxon>Talaromyces</taxon>
        <taxon>Talaromyces sect. Islandici</taxon>
    </lineage>
</organism>
<dbReference type="InterPro" id="IPR020588">
    <property type="entry name" value="RecA_ATP-bd"/>
</dbReference>
<dbReference type="GO" id="GO:0000150">
    <property type="term" value="F:DNA strand exchange activity"/>
    <property type="evidence" value="ECO:0007669"/>
    <property type="project" value="InterPro"/>
</dbReference>
<dbReference type="KEGG" id="trg:TRUGW13939_02105"/>
<dbReference type="Gene3D" id="3.40.50.300">
    <property type="entry name" value="P-loop containing nucleotide triphosphate hydrolases"/>
    <property type="match status" value="1"/>
</dbReference>
<evidence type="ECO:0000256" key="3">
    <source>
        <dbReference type="ARBA" id="ARBA00022741"/>
    </source>
</evidence>
<dbReference type="PROSITE" id="PS50162">
    <property type="entry name" value="RECA_2"/>
    <property type="match status" value="1"/>
</dbReference>
<dbReference type="GO" id="GO:0000730">
    <property type="term" value="P:DNA recombinase assembly"/>
    <property type="evidence" value="ECO:0007669"/>
    <property type="project" value="TreeGrafter"/>
</dbReference>
<evidence type="ECO:0000256" key="2">
    <source>
        <dbReference type="ARBA" id="ARBA00008897"/>
    </source>
</evidence>
<dbReference type="CDD" id="cd12950">
    <property type="entry name" value="RRP7_Rrp7p"/>
    <property type="match status" value="1"/>
</dbReference>
<dbReference type="SUPFAM" id="SSF47794">
    <property type="entry name" value="Rad51 N-terminal domain-like"/>
    <property type="match status" value="1"/>
</dbReference>
<feature type="domain" description="RecA family profile 1" evidence="11">
    <location>
        <begin position="94"/>
        <end position="265"/>
    </location>
</feature>
<dbReference type="InterPro" id="IPR003593">
    <property type="entry name" value="AAA+_ATPase"/>
</dbReference>
<dbReference type="GO" id="GO:0042148">
    <property type="term" value="P:DNA strand invasion"/>
    <property type="evidence" value="ECO:0007669"/>
    <property type="project" value="TreeGrafter"/>
</dbReference>
<dbReference type="SMART" id="SM00382">
    <property type="entry name" value="AAA"/>
    <property type="match status" value="1"/>
</dbReference>
<dbReference type="GO" id="GO:0006312">
    <property type="term" value="P:mitotic recombination"/>
    <property type="evidence" value="ECO:0007669"/>
    <property type="project" value="TreeGrafter"/>
</dbReference>
<dbReference type="Pfam" id="PF17799">
    <property type="entry name" value="RRM_Rrp7"/>
    <property type="match status" value="1"/>
</dbReference>
<comment type="similarity">
    <text evidence="2">Belongs to the RecA family. DMC1 subfamily.</text>
</comment>
<evidence type="ECO:0000256" key="7">
    <source>
        <dbReference type="ARBA" id="ARBA00023254"/>
    </source>
</evidence>
<feature type="region of interest" description="Disordered" evidence="10">
    <location>
        <begin position="424"/>
        <end position="454"/>
    </location>
</feature>
<dbReference type="GO" id="GO:0070192">
    <property type="term" value="P:chromosome organization involved in meiotic cell cycle"/>
    <property type="evidence" value="ECO:0007669"/>
    <property type="project" value="TreeGrafter"/>
</dbReference>
<dbReference type="FunFam" id="1.10.150.20:FF:000056">
    <property type="entry name" value="Meiotic recombination protein DMC1"/>
    <property type="match status" value="1"/>
</dbReference>
<dbReference type="FunFam" id="3.40.50.300:FF:000239">
    <property type="entry name" value="Meiotic recombination protein DMC1"/>
    <property type="match status" value="1"/>
</dbReference>
<evidence type="ECO:0000256" key="8">
    <source>
        <dbReference type="ARBA" id="ARBA00023306"/>
    </source>
</evidence>
<dbReference type="InterPro" id="IPR013632">
    <property type="entry name" value="Rad51_C"/>
</dbReference>